<proteinExistence type="predicted"/>
<name>A0A2H6BX59_MICAE</name>
<protein>
    <submittedName>
        <fullName evidence="1">Uncharacterized protein</fullName>
    </submittedName>
</protein>
<evidence type="ECO:0000313" key="1">
    <source>
        <dbReference type="EMBL" id="GBD54763.1"/>
    </source>
</evidence>
<comment type="caution">
    <text evidence="1">The sequence shown here is derived from an EMBL/GenBank/DDBJ whole genome shotgun (WGS) entry which is preliminary data.</text>
</comment>
<accession>A0A2H6BX59</accession>
<sequence length="73" mass="8403">MTLKEQLIKEIETTPISLLPEILDFVQSIKTKHPDVDFMEFAGMAADIENTMQEIVEEAEANRQLDLKRINDL</sequence>
<dbReference type="AlphaFoldDB" id="A0A2H6BX59"/>
<dbReference type="Proteomes" id="UP000236321">
    <property type="component" value="Unassembled WGS sequence"/>
</dbReference>
<gene>
    <name evidence="1" type="ORF">BGM30_38560</name>
</gene>
<dbReference type="EMBL" id="BEYQ01000014">
    <property type="protein sequence ID" value="GBD54763.1"/>
    <property type="molecule type" value="Genomic_DNA"/>
</dbReference>
<evidence type="ECO:0000313" key="2">
    <source>
        <dbReference type="Proteomes" id="UP000236321"/>
    </source>
</evidence>
<reference evidence="2" key="1">
    <citation type="submission" date="2017-12" db="EMBL/GenBank/DDBJ databases">
        <title>Improved Draft Genome Sequence of Microcystis aeruginosa NIES-298, a Microcystin-Producing Cyanobacterium from Lake Kasumigaura, Japan.</title>
        <authorList>
            <person name="Yamaguchi H."/>
            <person name="Suzuki S."/>
            <person name="Kawachi M."/>
        </authorList>
    </citation>
    <scope>NUCLEOTIDE SEQUENCE [LARGE SCALE GENOMIC DNA]</scope>
    <source>
        <strain evidence="2">NIES-298</strain>
    </source>
</reference>
<organism evidence="1 2">
    <name type="scientific">Microcystis aeruginosa NIES-298</name>
    <dbReference type="NCBI Taxonomy" id="449468"/>
    <lineage>
        <taxon>Bacteria</taxon>
        <taxon>Bacillati</taxon>
        <taxon>Cyanobacteriota</taxon>
        <taxon>Cyanophyceae</taxon>
        <taxon>Oscillatoriophycideae</taxon>
        <taxon>Chroococcales</taxon>
        <taxon>Microcystaceae</taxon>
        <taxon>Microcystis</taxon>
    </lineage>
</organism>
<dbReference type="RefSeq" id="WP_103113135.1">
    <property type="nucleotide sequence ID" value="NZ_BEIU01000001.1"/>
</dbReference>